<protein>
    <recommendedName>
        <fullName evidence="4">Extracellular protein</fullName>
    </recommendedName>
</protein>
<evidence type="ECO:0000313" key="3">
    <source>
        <dbReference type="Proteomes" id="UP000283633"/>
    </source>
</evidence>
<dbReference type="AlphaFoldDB" id="A0A426D7A0"/>
<feature type="signal peptide" evidence="1">
    <location>
        <begin position="1"/>
        <end position="21"/>
    </location>
</feature>
<evidence type="ECO:0000256" key="1">
    <source>
        <dbReference type="SAM" id="SignalP"/>
    </source>
</evidence>
<dbReference type="Proteomes" id="UP000283633">
    <property type="component" value="Unassembled WGS sequence"/>
</dbReference>
<organism evidence="2 3">
    <name type="scientific">Lactiplantibacillus garii</name>
    <dbReference type="NCBI Taxonomy" id="2306423"/>
    <lineage>
        <taxon>Bacteria</taxon>
        <taxon>Bacillati</taxon>
        <taxon>Bacillota</taxon>
        <taxon>Bacilli</taxon>
        <taxon>Lactobacillales</taxon>
        <taxon>Lactobacillaceae</taxon>
        <taxon>Lactiplantibacillus</taxon>
    </lineage>
</organism>
<proteinExistence type="predicted"/>
<comment type="caution">
    <text evidence="2">The sequence shown here is derived from an EMBL/GenBank/DDBJ whole genome shotgun (WGS) entry which is preliminary data.</text>
</comment>
<accession>A0A426D7A0</accession>
<evidence type="ECO:0000313" key="2">
    <source>
        <dbReference type="EMBL" id="RRK10466.1"/>
    </source>
</evidence>
<sequence>MKKLISSLLLLLALTCGLAGATTADAATWHHGSFPKTVRGYWHQTIKKNKTTVQYRYTKKYQDAQLLGKVKGKWEHAMLNRVNTYNGPVRYKVTGHHKYYFAATKKQVKNRFFTGADRMILTKKGHRLIMKLHYKGAHKWTKPTTLHAGKVK</sequence>
<dbReference type="EMBL" id="QWZQ01000020">
    <property type="protein sequence ID" value="RRK10466.1"/>
    <property type="molecule type" value="Genomic_DNA"/>
</dbReference>
<dbReference type="OrthoDB" id="9812155at2"/>
<feature type="chain" id="PRO_5038926043" description="Extracellular protein" evidence="1">
    <location>
        <begin position="22"/>
        <end position="152"/>
    </location>
</feature>
<dbReference type="RefSeq" id="WP_125072277.1">
    <property type="nucleotide sequence ID" value="NZ_QWZQ01000020.1"/>
</dbReference>
<reference evidence="2 3" key="1">
    <citation type="submission" date="2018-08" db="EMBL/GenBank/DDBJ databases">
        <title>Genome Lactobacillus garii FI11369.</title>
        <authorList>
            <person name="Diaz M."/>
            <person name="Narbad A."/>
        </authorList>
    </citation>
    <scope>NUCLEOTIDE SEQUENCE [LARGE SCALE GENOMIC DNA]</scope>
    <source>
        <strain evidence="2 3">FI11369</strain>
    </source>
</reference>
<name>A0A426D7A0_9LACO</name>
<evidence type="ECO:0008006" key="4">
    <source>
        <dbReference type="Google" id="ProtNLM"/>
    </source>
</evidence>
<gene>
    <name evidence="2" type="ORF">D1831_07320</name>
</gene>
<keyword evidence="3" id="KW-1185">Reference proteome</keyword>
<keyword evidence="1" id="KW-0732">Signal</keyword>